<dbReference type="SUPFAM" id="SSF54523">
    <property type="entry name" value="Pili subunits"/>
    <property type="match status" value="1"/>
</dbReference>
<evidence type="ECO:0000256" key="1">
    <source>
        <dbReference type="SAM" id="Phobius"/>
    </source>
</evidence>
<proteinExistence type="predicted"/>
<dbReference type="EMBL" id="JACHXR010000008">
    <property type="protein sequence ID" value="MBB3231872.1"/>
    <property type="molecule type" value="Genomic_DNA"/>
</dbReference>
<dbReference type="RefSeq" id="WP_183384348.1">
    <property type="nucleotide sequence ID" value="NZ_JACHXR010000008.1"/>
</dbReference>
<keyword evidence="1" id="KW-0472">Membrane</keyword>
<keyword evidence="3" id="KW-1185">Reference proteome</keyword>
<dbReference type="PROSITE" id="PS00409">
    <property type="entry name" value="PROKAR_NTER_METHYL"/>
    <property type="match status" value="1"/>
</dbReference>
<dbReference type="InterPro" id="IPR045584">
    <property type="entry name" value="Pilin-like"/>
</dbReference>
<feature type="transmembrane region" description="Helical" evidence="1">
    <location>
        <begin position="20"/>
        <end position="42"/>
    </location>
</feature>
<sequence>MKLHAEKMQDFKKRESGFSLVELMIALVIGLLIVLGAGQLFLTSKQSYNQMEALAERQEALRAITDLISLDIRTSSDITDNSADQSVLHMSYGSGVRENDPYCAGANKLNDVTYSFADQDLQVQVVCGSASSGGSLVNGIESMQFALDPSLSAAEGLFVKVEVTFPAIMSGEPVSKRKYSFMVARRNNILH</sequence>
<dbReference type="InterPro" id="IPR012902">
    <property type="entry name" value="N_methyl_site"/>
</dbReference>
<keyword evidence="1" id="KW-0812">Transmembrane</keyword>
<gene>
    <name evidence="2" type="ORF">FHR97_002735</name>
</gene>
<evidence type="ECO:0000313" key="2">
    <source>
        <dbReference type="EMBL" id="MBB3231872.1"/>
    </source>
</evidence>
<evidence type="ECO:0000313" key="3">
    <source>
        <dbReference type="Proteomes" id="UP000518892"/>
    </source>
</evidence>
<protein>
    <submittedName>
        <fullName evidence="2">Prepilin-type N-terminal cleavage/methylation domain-containing protein</fullName>
    </submittedName>
</protein>
<keyword evidence="1" id="KW-1133">Transmembrane helix</keyword>
<name>A0A7W5EUW0_9GAMM</name>
<dbReference type="AlphaFoldDB" id="A0A7W5EUW0"/>
<dbReference type="Pfam" id="PF07963">
    <property type="entry name" value="N_methyl"/>
    <property type="match status" value="1"/>
</dbReference>
<dbReference type="Proteomes" id="UP000518892">
    <property type="component" value="Unassembled WGS sequence"/>
</dbReference>
<organism evidence="2 3">
    <name type="scientific">Halomonas stenophila</name>
    <dbReference type="NCBI Taxonomy" id="795312"/>
    <lineage>
        <taxon>Bacteria</taxon>
        <taxon>Pseudomonadati</taxon>
        <taxon>Pseudomonadota</taxon>
        <taxon>Gammaproteobacteria</taxon>
        <taxon>Oceanospirillales</taxon>
        <taxon>Halomonadaceae</taxon>
        <taxon>Halomonas</taxon>
    </lineage>
</organism>
<comment type="caution">
    <text evidence="2">The sequence shown here is derived from an EMBL/GenBank/DDBJ whole genome shotgun (WGS) entry which is preliminary data.</text>
</comment>
<reference evidence="2 3" key="1">
    <citation type="submission" date="2020-08" db="EMBL/GenBank/DDBJ databases">
        <title>Genomic Encyclopedia of Type Strains, Phase III (KMG-III): the genomes of soil and plant-associated and newly described type strains.</title>
        <authorList>
            <person name="Whitman W."/>
        </authorList>
    </citation>
    <scope>NUCLEOTIDE SEQUENCE [LARGE SCALE GENOMIC DNA]</scope>
    <source>
        <strain evidence="2 3">CECT 7744</strain>
    </source>
</reference>
<accession>A0A7W5EUW0</accession>
<dbReference type="NCBIfam" id="TIGR02532">
    <property type="entry name" value="IV_pilin_GFxxxE"/>
    <property type="match status" value="1"/>
</dbReference>